<dbReference type="SUPFAM" id="SSF55874">
    <property type="entry name" value="ATPase domain of HSP90 chaperone/DNA topoisomerase II/histidine kinase"/>
    <property type="match status" value="1"/>
</dbReference>
<protein>
    <submittedName>
        <fullName evidence="1">HAMP domain-containing histidine kinase</fullName>
    </submittedName>
</protein>
<dbReference type="Gene3D" id="3.30.565.10">
    <property type="entry name" value="Histidine kinase-like ATPase, C-terminal domain"/>
    <property type="match status" value="1"/>
</dbReference>
<name>A0A7J2TLH0_ARCFL</name>
<gene>
    <name evidence="1" type="ORF">ENP88_08000</name>
</gene>
<proteinExistence type="predicted"/>
<evidence type="ECO:0000313" key="1">
    <source>
        <dbReference type="EMBL" id="HEH36056.1"/>
    </source>
</evidence>
<dbReference type="GO" id="GO:0016301">
    <property type="term" value="F:kinase activity"/>
    <property type="evidence" value="ECO:0007669"/>
    <property type="project" value="UniProtKB-KW"/>
</dbReference>
<reference evidence="1" key="1">
    <citation type="journal article" date="2020" name="mSystems">
        <title>Genome- and Community-Level Interaction Insights into Carbon Utilization and Element Cycling Functions of Hydrothermarchaeota in Hydrothermal Sediment.</title>
        <authorList>
            <person name="Zhou Z."/>
            <person name="Liu Y."/>
            <person name="Xu W."/>
            <person name="Pan J."/>
            <person name="Luo Z.H."/>
            <person name="Li M."/>
        </authorList>
    </citation>
    <scope>NUCLEOTIDE SEQUENCE [LARGE SCALE GENOMIC DNA]</scope>
    <source>
        <strain evidence="1">SpSt-26</strain>
    </source>
</reference>
<dbReference type="EMBL" id="DSLA01000127">
    <property type="protein sequence ID" value="HEH36056.1"/>
    <property type="molecule type" value="Genomic_DNA"/>
</dbReference>
<comment type="caution">
    <text evidence="1">The sequence shown here is derived from an EMBL/GenBank/DDBJ whole genome shotgun (WGS) entry which is preliminary data.</text>
</comment>
<keyword evidence="1" id="KW-0418">Kinase</keyword>
<accession>A0A7J2TLH0</accession>
<sequence length="84" mass="9419">MELGIDETRPLRLDGTTKKIAESFGVAFEGEKVKVIANDSLKVIAENLVENAVKYRKKDVRVEVRKEGKFGVLKVSDRGSRVQE</sequence>
<dbReference type="InterPro" id="IPR036890">
    <property type="entry name" value="HATPase_C_sf"/>
</dbReference>
<dbReference type="AlphaFoldDB" id="A0A7J2TLH0"/>
<organism evidence="1">
    <name type="scientific">Archaeoglobus fulgidus</name>
    <dbReference type="NCBI Taxonomy" id="2234"/>
    <lineage>
        <taxon>Archaea</taxon>
        <taxon>Methanobacteriati</taxon>
        <taxon>Methanobacteriota</taxon>
        <taxon>Archaeoglobi</taxon>
        <taxon>Archaeoglobales</taxon>
        <taxon>Archaeoglobaceae</taxon>
        <taxon>Archaeoglobus</taxon>
    </lineage>
</organism>
<keyword evidence="1" id="KW-0808">Transferase</keyword>